<proteinExistence type="predicted"/>
<evidence type="ECO:0000313" key="2">
    <source>
        <dbReference type="Proteomes" id="UP000247485"/>
    </source>
</evidence>
<dbReference type="EMBL" id="QJJG01000008">
    <property type="protein sequence ID" value="PXW44961.1"/>
    <property type="molecule type" value="Genomic_DNA"/>
</dbReference>
<sequence length="64" mass="7428">MLGMKGREVQYDAQAQSDSCVMDERGEGENIYTDQSRTWFGLACKNGNKEGYDQYEDNLKRLKR</sequence>
<gene>
    <name evidence="1" type="ORF">DET57_108225</name>
</gene>
<reference evidence="1 2" key="1">
    <citation type="submission" date="2018-05" db="EMBL/GenBank/DDBJ databases">
        <title>Freshwater and sediment microbial communities from various areas in North America, analyzing microbe dynamics in response to fracking.</title>
        <authorList>
            <person name="Lamendella R."/>
        </authorList>
    </citation>
    <scope>NUCLEOTIDE SEQUENCE [LARGE SCALE GENOMIC DNA]</scope>
    <source>
        <strain evidence="1 2">67</strain>
    </source>
</reference>
<name>A0A318FRE9_KLEOX</name>
<evidence type="ECO:0000313" key="1">
    <source>
        <dbReference type="EMBL" id="PXW44961.1"/>
    </source>
</evidence>
<comment type="caution">
    <text evidence="1">The sequence shown here is derived from an EMBL/GenBank/DDBJ whole genome shotgun (WGS) entry which is preliminary data.</text>
</comment>
<dbReference type="RefSeq" id="WP_110274381.1">
    <property type="nucleotide sequence ID" value="NZ_QJJG01000008.1"/>
</dbReference>
<dbReference type="AlphaFoldDB" id="A0A318FRE9"/>
<protein>
    <submittedName>
        <fullName evidence="1">Uncharacterized protein</fullName>
    </submittedName>
</protein>
<dbReference type="Proteomes" id="UP000247485">
    <property type="component" value="Unassembled WGS sequence"/>
</dbReference>
<organism evidence="1 2">
    <name type="scientific">Klebsiella oxytoca</name>
    <dbReference type="NCBI Taxonomy" id="571"/>
    <lineage>
        <taxon>Bacteria</taxon>
        <taxon>Pseudomonadati</taxon>
        <taxon>Pseudomonadota</taxon>
        <taxon>Gammaproteobacteria</taxon>
        <taxon>Enterobacterales</taxon>
        <taxon>Enterobacteriaceae</taxon>
        <taxon>Klebsiella/Raoultella group</taxon>
        <taxon>Klebsiella</taxon>
    </lineage>
</organism>
<accession>A0A318FRE9</accession>